<sequence length="721" mass="78155">MSSSGSADEETSSIIQIAKLDRLALASEIKIIPEGGWGWMICGAAFVTQFIVMGIHNSFGILYTTLLEEYKRSKAETAWVGSVSVGVMYVFGPITSGLSERLGCRVVALLGGLLCFLGMLMTSFVSDLTKLYVTYGVLWGIGTSFCYFPTLTAPGEYFCKRLSLVNGIVTAGNGIGTLTFGPVLQYILQRYGLSTSLRILSGVSLLLLLAALTYRPFRSPLEELFEVKRQPRPFFDFSVWQNKAFCVYTAAVAIFMLGYFIPYVHLVSHVEGLGISPSKAALLIGFMSIASTISRLGFGKFSDHPRVNRLFMTQLAILGFGVTTTLSPLARSYASLLTVVVALGLFDGLYVVLIAVLNTDIVGVHKLPAAIGSLYGVISFTLTLGPPFAGLMYDMLNSYHTAFYICGATTTLSSCLMFLIPWLMPNQQGGVFRRDSCQSRLEGLLNSQSSTPCTRKHSRSFFARRSVKSRSLDSGNSSLSSPVTGEISLCEADRAEQEYLTGFTVDNEADVATDGASNEKSSFSMDTSINTVFNASMSHRGSITKFLLQQQLQSQSRASTPLSGSRRGSSQSPMGLQSGGSSSRSSMSSSLGFRTSSSSPSRGKGSFKRSLSESRQGSFEVSEESSSEESYEQISSEPEAEMDTLSLGQLFNEDTRRESGESTIVGSNWESGRSTVIAGTPKVFQSGMKDDDMLHLLAARLLQAMRGREQDDCGEERESTV</sequence>
<dbReference type="AlphaFoldDB" id="A0AAU9WN26"/>
<dbReference type="InterPro" id="IPR011701">
    <property type="entry name" value="MFS"/>
</dbReference>
<feature type="transmembrane region" description="Helical" evidence="2">
    <location>
        <begin position="106"/>
        <end position="126"/>
    </location>
</feature>
<dbReference type="Gene3D" id="1.20.1250.20">
    <property type="entry name" value="MFS general substrate transporter like domains"/>
    <property type="match status" value="2"/>
</dbReference>
<feature type="transmembrane region" description="Helical" evidence="2">
    <location>
        <begin position="164"/>
        <end position="187"/>
    </location>
</feature>
<organism evidence="3 4">
    <name type="scientific">Pocillopora meandrina</name>
    <dbReference type="NCBI Taxonomy" id="46732"/>
    <lineage>
        <taxon>Eukaryota</taxon>
        <taxon>Metazoa</taxon>
        <taxon>Cnidaria</taxon>
        <taxon>Anthozoa</taxon>
        <taxon>Hexacorallia</taxon>
        <taxon>Scleractinia</taxon>
        <taxon>Astrocoeniina</taxon>
        <taxon>Pocilloporidae</taxon>
        <taxon>Pocillopora</taxon>
    </lineage>
</organism>
<dbReference type="SUPFAM" id="SSF103473">
    <property type="entry name" value="MFS general substrate transporter"/>
    <property type="match status" value="1"/>
</dbReference>
<feature type="compositionally biased region" description="Acidic residues" evidence="1">
    <location>
        <begin position="621"/>
        <end position="631"/>
    </location>
</feature>
<name>A0AAU9WN26_9CNID</name>
<feature type="transmembrane region" description="Helical" evidence="2">
    <location>
        <begin position="401"/>
        <end position="424"/>
    </location>
</feature>
<protein>
    <recommendedName>
        <fullName evidence="5">Major facilitator superfamily (MFS) profile domain-containing protein</fullName>
    </recommendedName>
</protein>
<evidence type="ECO:0000313" key="3">
    <source>
        <dbReference type="EMBL" id="CAH3119875.1"/>
    </source>
</evidence>
<keyword evidence="2" id="KW-0472">Membrane</keyword>
<feature type="region of interest" description="Disordered" evidence="1">
    <location>
        <begin position="550"/>
        <end position="643"/>
    </location>
</feature>
<feature type="transmembrane region" description="Helical" evidence="2">
    <location>
        <begin position="280"/>
        <end position="298"/>
    </location>
</feature>
<evidence type="ECO:0000313" key="4">
    <source>
        <dbReference type="Proteomes" id="UP001159428"/>
    </source>
</evidence>
<feature type="transmembrane region" description="Helical" evidence="2">
    <location>
        <begin position="132"/>
        <end position="152"/>
    </location>
</feature>
<gene>
    <name evidence="3" type="ORF">PMEA_00008548</name>
</gene>
<dbReference type="InterPro" id="IPR050327">
    <property type="entry name" value="Proton-linked_MCT"/>
</dbReference>
<evidence type="ECO:0000256" key="2">
    <source>
        <dbReference type="SAM" id="Phobius"/>
    </source>
</evidence>
<dbReference type="PANTHER" id="PTHR11360:SF251">
    <property type="entry name" value="MAJOR FACILITATOR SUPERFAMILY (MFS) PROFILE DOMAIN-CONTAINING PROTEIN"/>
    <property type="match status" value="1"/>
</dbReference>
<dbReference type="Proteomes" id="UP001159428">
    <property type="component" value="Unassembled WGS sequence"/>
</dbReference>
<dbReference type="InterPro" id="IPR036259">
    <property type="entry name" value="MFS_trans_sf"/>
</dbReference>
<evidence type="ECO:0008006" key="5">
    <source>
        <dbReference type="Google" id="ProtNLM"/>
    </source>
</evidence>
<dbReference type="Pfam" id="PF07690">
    <property type="entry name" value="MFS_1"/>
    <property type="match status" value="1"/>
</dbReference>
<feature type="compositionally biased region" description="Polar residues" evidence="1">
    <location>
        <begin position="557"/>
        <end position="575"/>
    </location>
</feature>
<keyword evidence="4" id="KW-1185">Reference proteome</keyword>
<comment type="caution">
    <text evidence="3">The sequence shown here is derived from an EMBL/GenBank/DDBJ whole genome shotgun (WGS) entry which is preliminary data.</text>
</comment>
<accession>A0AAU9WN26</accession>
<feature type="transmembrane region" description="Helical" evidence="2">
    <location>
        <begin position="369"/>
        <end position="389"/>
    </location>
</feature>
<keyword evidence="2" id="KW-0812">Transmembrane</keyword>
<dbReference type="PANTHER" id="PTHR11360">
    <property type="entry name" value="MONOCARBOXYLATE TRANSPORTER"/>
    <property type="match status" value="1"/>
</dbReference>
<evidence type="ECO:0000256" key="1">
    <source>
        <dbReference type="SAM" id="MobiDB-lite"/>
    </source>
</evidence>
<feature type="transmembrane region" description="Helical" evidence="2">
    <location>
        <begin position="37"/>
        <end position="57"/>
    </location>
</feature>
<feature type="transmembrane region" description="Helical" evidence="2">
    <location>
        <begin position="336"/>
        <end position="357"/>
    </location>
</feature>
<feature type="transmembrane region" description="Helical" evidence="2">
    <location>
        <begin position="199"/>
        <end position="217"/>
    </location>
</feature>
<dbReference type="EMBL" id="CALNXJ010000017">
    <property type="protein sequence ID" value="CAH3119875.1"/>
    <property type="molecule type" value="Genomic_DNA"/>
</dbReference>
<reference evidence="3 4" key="1">
    <citation type="submission" date="2022-05" db="EMBL/GenBank/DDBJ databases">
        <authorList>
            <consortium name="Genoscope - CEA"/>
            <person name="William W."/>
        </authorList>
    </citation>
    <scope>NUCLEOTIDE SEQUENCE [LARGE SCALE GENOMIC DNA]</scope>
</reference>
<dbReference type="CDD" id="cd17352">
    <property type="entry name" value="MFS_MCT_SLC16"/>
    <property type="match status" value="1"/>
</dbReference>
<feature type="transmembrane region" description="Helical" evidence="2">
    <location>
        <begin position="310"/>
        <end position="330"/>
    </location>
</feature>
<feature type="transmembrane region" description="Helical" evidence="2">
    <location>
        <begin position="77"/>
        <end position="94"/>
    </location>
</feature>
<proteinExistence type="predicted"/>
<feature type="transmembrane region" description="Helical" evidence="2">
    <location>
        <begin position="237"/>
        <end position="260"/>
    </location>
</feature>
<feature type="compositionally biased region" description="Low complexity" evidence="1">
    <location>
        <begin position="579"/>
        <end position="604"/>
    </location>
</feature>
<keyword evidence="2" id="KW-1133">Transmembrane helix</keyword>
<dbReference type="GO" id="GO:0022857">
    <property type="term" value="F:transmembrane transporter activity"/>
    <property type="evidence" value="ECO:0007669"/>
    <property type="project" value="InterPro"/>
</dbReference>